<dbReference type="AlphaFoldDB" id="A0A157ZDY8"/>
<evidence type="ECO:0000313" key="1">
    <source>
        <dbReference type="EMBL" id="SAK43746.1"/>
    </source>
</evidence>
<proteinExistence type="predicted"/>
<dbReference type="OrthoDB" id="9839496at2"/>
<dbReference type="RefSeq" id="WP_061166021.1">
    <property type="nucleotide sequence ID" value="NZ_FCOA02000002.1"/>
</dbReference>
<name>A0A157ZDY8_9BURK</name>
<gene>
    <name evidence="1" type="ORF">AWB79_00720</name>
</gene>
<keyword evidence="2" id="KW-1185">Reference proteome</keyword>
<comment type="caution">
    <text evidence="1">The sequence shown here is derived from an EMBL/GenBank/DDBJ whole genome shotgun (WGS) entry which is preliminary data.</text>
</comment>
<accession>A0A157ZDY8</accession>
<evidence type="ECO:0000313" key="2">
    <source>
        <dbReference type="Proteomes" id="UP000054851"/>
    </source>
</evidence>
<organism evidence="1 2">
    <name type="scientific">Caballeronia hypogeia</name>
    <dbReference type="NCBI Taxonomy" id="1777140"/>
    <lineage>
        <taxon>Bacteria</taxon>
        <taxon>Pseudomonadati</taxon>
        <taxon>Pseudomonadota</taxon>
        <taxon>Betaproteobacteria</taxon>
        <taxon>Burkholderiales</taxon>
        <taxon>Burkholderiaceae</taxon>
        <taxon>Caballeronia</taxon>
    </lineage>
</organism>
<reference evidence="1" key="1">
    <citation type="submission" date="2016-01" db="EMBL/GenBank/DDBJ databases">
        <authorList>
            <person name="Peeters C."/>
        </authorList>
    </citation>
    <scope>NUCLEOTIDE SEQUENCE</scope>
    <source>
        <strain evidence="1">LMG 29322</strain>
    </source>
</reference>
<protein>
    <submittedName>
        <fullName evidence="1">Uncharacterized protein</fullName>
    </submittedName>
</protein>
<dbReference type="Proteomes" id="UP000054851">
    <property type="component" value="Unassembled WGS sequence"/>
</dbReference>
<dbReference type="EMBL" id="FCOA02000002">
    <property type="protein sequence ID" value="SAK43746.1"/>
    <property type="molecule type" value="Genomic_DNA"/>
</dbReference>
<sequence>MNQVVAPSDAELALEFLTSLKELTGIVSQKSIISDQDAAVEPRDFSQRVVKGLKELRALENDGADESDESQLNAEPKSMYEIFVQSAERLLSKDHKAFVSACLGCDISETQGVDRGRIELLTTCWLALNFLGIPYFKPWEIVLCWAEDESGGLPNGVCVAKAIGDIVRSARKNIATKRLVKDTPALIVLSGLPLLLFKLLVRHDGEPDNLNRPDDADMLGRCYELLQLHLYLKSGGSILYCIRGDVVAEGFRVVSASRKAPLTRAEAHDIWRESLKWLRSHLAEDAAQHQNQEVYIVDEPAVPACFINDEIGMYTFERLGASAERAKKNIRDKDMPLPASYMKDIRRVLYIEKLVAESKTMKSRNLLTADLTILDPVFDTIFAKYEKLI</sequence>
<dbReference type="STRING" id="1777140.AWB79_00720"/>